<protein>
    <submittedName>
        <fullName evidence="2">Uncharacterized protein</fullName>
    </submittedName>
</protein>
<sequence length="112" mass="12911">MNRSSGRRLVYILKKSKMYFTKISKKIDEFERHLQLYSRKTKGKSLAILLKKRSVLKFKFRISAEGLQAHRHKKSPAQGRAWHAPSRSLQKPGRGLEVSVFFGSCSGNEPFC</sequence>
<feature type="region of interest" description="Disordered" evidence="1">
    <location>
        <begin position="69"/>
        <end position="90"/>
    </location>
</feature>
<reference evidence="2" key="2">
    <citation type="submission" date="2021-04" db="EMBL/GenBank/DDBJ databases">
        <authorList>
            <person name="Gilroy R."/>
        </authorList>
    </citation>
    <scope>NUCLEOTIDE SEQUENCE</scope>
    <source>
        <strain evidence="2">ChiHecec2B26-446</strain>
    </source>
</reference>
<evidence type="ECO:0000313" key="3">
    <source>
        <dbReference type="Proteomes" id="UP000886752"/>
    </source>
</evidence>
<evidence type="ECO:0000313" key="2">
    <source>
        <dbReference type="EMBL" id="HIW01611.1"/>
    </source>
</evidence>
<dbReference type="AlphaFoldDB" id="A0A9D1TRL4"/>
<organism evidence="2 3">
    <name type="scientific">Candidatus Desulfovibrio intestinipullorum</name>
    <dbReference type="NCBI Taxonomy" id="2838536"/>
    <lineage>
        <taxon>Bacteria</taxon>
        <taxon>Pseudomonadati</taxon>
        <taxon>Thermodesulfobacteriota</taxon>
        <taxon>Desulfovibrionia</taxon>
        <taxon>Desulfovibrionales</taxon>
        <taxon>Desulfovibrionaceae</taxon>
        <taxon>Desulfovibrio</taxon>
    </lineage>
</organism>
<dbReference type="EMBL" id="DXHV01000084">
    <property type="protein sequence ID" value="HIW01611.1"/>
    <property type="molecule type" value="Genomic_DNA"/>
</dbReference>
<comment type="caution">
    <text evidence="2">The sequence shown here is derived from an EMBL/GenBank/DDBJ whole genome shotgun (WGS) entry which is preliminary data.</text>
</comment>
<accession>A0A9D1TRL4</accession>
<evidence type="ECO:0000256" key="1">
    <source>
        <dbReference type="SAM" id="MobiDB-lite"/>
    </source>
</evidence>
<gene>
    <name evidence="2" type="ORF">H9894_10575</name>
</gene>
<proteinExistence type="predicted"/>
<reference evidence="2" key="1">
    <citation type="journal article" date="2021" name="PeerJ">
        <title>Extensive microbial diversity within the chicken gut microbiome revealed by metagenomics and culture.</title>
        <authorList>
            <person name="Gilroy R."/>
            <person name="Ravi A."/>
            <person name="Getino M."/>
            <person name="Pursley I."/>
            <person name="Horton D.L."/>
            <person name="Alikhan N.F."/>
            <person name="Baker D."/>
            <person name="Gharbi K."/>
            <person name="Hall N."/>
            <person name="Watson M."/>
            <person name="Adriaenssens E.M."/>
            <person name="Foster-Nyarko E."/>
            <person name="Jarju S."/>
            <person name="Secka A."/>
            <person name="Antonio M."/>
            <person name="Oren A."/>
            <person name="Chaudhuri R.R."/>
            <person name="La Ragione R."/>
            <person name="Hildebrand F."/>
            <person name="Pallen M.J."/>
        </authorList>
    </citation>
    <scope>NUCLEOTIDE SEQUENCE</scope>
    <source>
        <strain evidence="2">ChiHecec2B26-446</strain>
    </source>
</reference>
<name>A0A9D1TRL4_9BACT</name>
<dbReference type="Proteomes" id="UP000886752">
    <property type="component" value="Unassembled WGS sequence"/>
</dbReference>